<keyword evidence="2" id="KW-1185">Reference proteome</keyword>
<evidence type="ECO:0000313" key="1">
    <source>
        <dbReference type="EMBL" id="CAG9622164.1"/>
    </source>
</evidence>
<reference evidence="1 2" key="1">
    <citation type="submission" date="2021-10" db="EMBL/GenBank/DDBJ databases">
        <authorList>
            <person name="Criscuolo A."/>
        </authorList>
    </citation>
    <scope>NUCLEOTIDE SEQUENCE [LARGE SCALE GENOMIC DNA]</scope>
    <source>
        <strain evidence="2">CIP 111883</strain>
    </source>
</reference>
<organism evidence="1 2">
    <name type="scientific">Sutcliffiella rhizosphaerae</name>
    <dbReference type="NCBI Taxonomy" id="2880967"/>
    <lineage>
        <taxon>Bacteria</taxon>
        <taxon>Bacillati</taxon>
        <taxon>Bacillota</taxon>
        <taxon>Bacilli</taxon>
        <taxon>Bacillales</taxon>
        <taxon>Bacillaceae</taxon>
        <taxon>Sutcliffiella</taxon>
    </lineage>
</organism>
<evidence type="ECO:0008006" key="3">
    <source>
        <dbReference type="Google" id="ProtNLM"/>
    </source>
</evidence>
<sequence length="110" mass="12666">MLSRKFLKDHEPLHSSPMEKFSVLRHDIIGGAFCPECGPTLIMNRKYGRWECSVCTKKCKKAHVEPLKDYALLISPTITMCELIRYLRMENSITIRKLLKELNIPSTGNT</sequence>
<accession>A0ABM8YQR9</accession>
<protein>
    <recommendedName>
        <fullName evidence="3">Transposase zinc-ribbon domain-containing protein</fullName>
    </recommendedName>
</protein>
<gene>
    <name evidence="1" type="ORF">BACCIP111883_02955</name>
</gene>
<dbReference type="EMBL" id="CAKJTJ010000017">
    <property type="protein sequence ID" value="CAG9622164.1"/>
    <property type="molecule type" value="Genomic_DNA"/>
</dbReference>
<evidence type="ECO:0000313" key="2">
    <source>
        <dbReference type="Proteomes" id="UP000789833"/>
    </source>
</evidence>
<dbReference type="Proteomes" id="UP000789833">
    <property type="component" value="Unassembled WGS sequence"/>
</dbReference>
<proteinExistence type="predicted"/>
<name>A0ABM8YQR9_9BACI</name>
<comment type="caution">
    <text evidence="1">The sequence shown here is derived from an EMBL/GenBank/DDBJ whole genome shotgun (WGS) entry which is preliminary data.</text>
</comment>